<dbReference type="Proteomes" id="UP000192042">
    <property type="component" value="Chromosome I"/>
</dbReference>
<reference evidence="1 2" key="1">
    <citation type="submission" date="2017-03" db="EMBL/GenBank/DDBJ databases">
        <authorList>
            <person name="Afonso C.L."/>
            <person name="Miller P.J."/>
            <person name="Scott M.A."/>
            <person name="Spackman E."/>
            <person name="Goraichik I."/>
            <person name="Dimitrov K.M."/>
            <person name="Suarez D.L."/>
            <person name="Swayne D.E."/>
        </authorList>
    </citation>
    <scope>NUCLEOTIDE SEQUENCE [LARGE SCALE GENOMIC DNA]</scope>
    <source>
        <strain evidence="1">Genome sequencing of Nitrospira japonica strain NJ11</strain>
    </source>
</reference>
<dbReference type="InterPro" id="IPR013783">
    <property type="entry name" value="Ig-like_fold"/>
</dbReference>
<accession>A0A1W1I9I6</accession>
<sequence>MVFYLLGITVPLTDRPHKIHITPPARTARGLWAPFLSVVCLSGLIGCNDVSKAPDPAPGPGALAIVSLSLPDGVVNQPYATTVGGSGGITPYQWSVSPLLPRSLTLDPSTGAISGTPEIVGTTSHTFALHDASNPAQSTQVTLSLTINAAPAVLAITTTSLPSGTVGQQYSRTIQATGGTAPLSWSIVAGALPQNVAFNSQTGLVSGTPTAVGTSNFTVRVVDTTGQADTQSLSILINPSAPPNITTASALPGGTVGLPYSQTLAASGGTGTLVWSRTVGSLPANLALNPAGIISGTPTNTGTSTFTVRVTDALSQSDSQQFSLTVSAALTITTTSLDNGRVRRSYDETLRSSGGTAPFTWTVSPPLPAGLVLNAATGNISGTPSSTSNVVYDFTVRDSTTPTNQTFTKSIRLRVTN</sequence>
<dbReference type="Gene3D" id="2.60.40.10">
    <property type="entry name" value="Immunoglobulins"/>
    <property type="match status" value="4"/>
</dbReference>
<dbReference type="STRING" id="1325564.NSJP_3478"/>
<dbReference type="RefSeq" id="WP_080887835.1">
    <property type="nucleotide sequence ID" value="NZ_LT828648.1"/>
</dbReference>
<dbReference type="Pfam" id="PF05345">
    <property type="entry name" value="He_PIG"/>
    <property type="match status" value="4"/>
</dbReference>
<name>A0A1W1I9I6_9BACT</name>
<dbReference type="SUPFAM" id="SSF49313">
    <property type="entry name" value="Cadherin-like"/>
    <property type="match status" value="2"/>
</dbReference>
<keyword evidence="2" id="KW-1185">Reference proteome</keyword>
<dbReference type="GO" id="GO:0016020">
    <property type="term" value="C:membrane"/>
    <property type="evidence" value="ECO:0007669"/>
    <property type="project" value="InterPro"/>
</dbReference>
<dbReference type="AlphaFoldDB" id="A0A1W1I9I6"/>
<dbReference type="InterPro" id="IPR015919">
    <property type="entry name" value="Cadherin-like_sf"/>
</dbReference>
<organism evidence="1 2">
    <name type="scientific">Nitrospira japonica</name>
    <dbReference type="NCBI Taxonomy" id="1325564"/>
    <lineage>
        <taxon>Bacteria</taxon>
        <taxon>Pseudomonadati</taxon>
        <taxon>Nitrospirota</taxon>
        <taxon>Nitrospiria</taxon>
        <taxon>Nitrospirales</taxon>
        <taxon>Nitrospiraceae</taxon>
        <taxon>Nitrospira</taxon>
    </lineage>
</organism>
<dbReference type="OrthoDB" id="98197at2"/>
<dbReference type="KEGG" id="nja:NSJP_3478"/>
<protein>
    <submittedName>
        <fullName evidence="1">Uncharacterized protein</fullName>
    </submittedName>
</protein>
<dbReference type="EMBL" id="LT828648">
    <property type="protein sequence ID" value="SLM49645.1"/>
    <property type="molecule type" value="Genomic_DNA"/>
</dbReference>
<gene>
    <name evidence="1" type="ORF">NSJP_3478</name>
</gene>
<dbReference type="GO" id="GO:0005509">
    <property type="term" value="F:calcium ion binding"/>
    <property type="evidence" value="ECO:0007669"/>
    <property type="project" value="InterPro"/>
</dbReference>
<evidence type="ECO:0000313" key="2">
    <source>
        <dbReference type="Proteomes" id="UP000192042"/>
    </source>
</evidence>
<proteinExistence type="predicted"/>
<evidence type="ECO:0000313" key="1">
    <source>
        <dbReference type="EMBL" id="SLM49645.1"/>
    </source>
</evidence>
<dbReference type="PANTHER" id="PTHR37494:SF1">
    <property type="entry name" value="STAPHYLOCOCCUS AUREUS SURFACE PROTEIN A"/>
    <property type="match status" value="1"/>
</dbReference>
<dbReference type="PANTHER" id="PTHR37494">
    <property type="entry name" value="HEMAGGLUTININ"/>
    <property type="match status" value="1"/>
</dbReference>